<gene>
    <name evidence="3" type="ORF">MBM_07811</name>
</gene>
<dbReference type="InterPro" id="IPR029021">
    <property type="entry name" value="Prot-tyrosine_phosphatase-like"/>
</dbReference>
<dbReference type="OrthoDB" id="9988524at2759"/>
<evidence type="ECO:0000313" key="4">
    <source>
        <dbReference type="Proteomes" id="UP000006753"/>
    </source>
</evidence>
<feature type="region of interest" description="Disordered" evidence="1">
    <location>
        <begin position="132"/>
        <end position="158"/>
    </location>
</feature>
<feature type="compositionally biased region" description="Basic and acidic residues" evidence="1">
    <location>
        <begin position="64"/>
        <end position="76"/>
    </location>
</feature>
<evidence type="ECO:0000259" key="2">
    <source>
        <dbReference type="PROSITE" id="PS50056"/>
    </source>
</evidence>
<feature type="compositionally biased region" description="Basic residues" evidence="1">
    <location>
        <begin position="134"/>
        <end position="145"/>
    </location>
</feature>
<dbReference type="Pfam" id="PF13350">
    <property type="entry name" value="Y_phosphatase3"/>
    <property type="match status" value="1"/>
</dbReference>
<dbReference type="HOGENOM" id="CLU_057546_2_0_1"/>
<evidence type="ECO:0000256" key="1">
    <source>
        <dbReference type="SAM" id="MobiDB-lite"/>
    </source>
</evidence>
<sequence length="329" mass="37434">MPTILQRRKMEDKPFEKILNFRDVGKTINGFLGEKSHSLSSSHWRPRNLISTEPPLRLANPPPRTEHVNRAKKRERDLKNPALLQANDALAEPIEIPGMKYLMINVNGRGFERSMLWKLKFWSFMSVPPSPPLRARRKRRKRRKTPPPSSIERSSQEPALNLTTRSKLVTLMLLGYRMQAISILGREVMQPRGLIGLGHDSLDNSGPEIAEALLAFTNEAQTPILVHCTQGKDRTGLIVALLLLLLEIPLDAITHDYVRSEKELLPEREARVKEIESVGLSEDFAACPEDWVRCMHAYLNENYGGVRRYLRSVGVSEVQEESLVRGLRA</sequence>
<dbReference type="InParanoid" id="K1XNW2"/>
<dbReference type="InterPro" id="IPR026893">
    <property type="entry name" value="Tyr/Ser_Pase_IphP-type"/>
</dbReference>
<feature type="region of interest" description="Disordered" evidence="1">
    <location>
        <begin position="52"/>
        <end position="76"/>
    </location>
</feature>
<name>K1XNW2_MARBU</name>
<reference evidence="3 4" key="1">
    <citation type="journal article" date="2012" name="BMC Genomics">
        <title>Sequencing the genome of Marssonina brunnea reveals fungus-poplar co-evolution.</title>
        <authorList>
            <person name="Zhu S."/>
            <person name="Cao Y.-Z."/>
            <person name="Jiang C."/>
            <person name="Tan B.-Y."/>
            <person name="Wang Z."/>
            <person name="Feng S."/>
            <person name="Zhang L."/>
            <person name="Su X.-H."/>
            <person name="Brejova B."/>
            <person name="Vinar T."/>
            <person name="Xu M."/>
            <person name="Wang M.-X."/>
            <person name="Zhang S.-G."/>
            <person name="Huang M.-R."/>
            <person name="Wu R."/>
            <person name="Zhou Y."/>
        </authorList>
    </citation>
    <scope>NUCLEOTIDE SEQUENCE [LARGE SCALE GENOMIC DNA]</scope>
    <source>
        <strain evidence="3 4">MB_m1</strain>
    </source>
</reference>
<dbReference type="STRING" id="1072389.K1XNW2"/>
<dbReference type="InterPro" id="IPR000387">
    <property type="entry name" value="Tyr_Pase_dom"/>
</dbReference>
<proteinExistence type="predicted"/>
<organism evidence="3 4">
    <name type="scientific">Marssonina brunnea f. sp. multigermtubi (strain MB_m1)</name>
    <name type="common">Marssonina leaf spot fungus</name>
    <dbReference type="NCBI Taxonomy" id="1072389"/>
    <lineage>
        <taxon>Eukaryota</taxon>
        <taxon>Fungi</taxon>
        <taxon>Dikarya</taxon>
        <taxon>Ascomycota</taxon>
        <taxon>Pezizomycotina</taxon>
        <taxon>Leotiomycetes</taxon>
        <taxon>Helotiales</taxon>
        <taxon>Drepanopezizaceae</taxon>
        <taxon>Drepanopeziza</taxon>
    </lineage>
</organism>
<dbReference type="PROSITE" id="PS50056">
    <property type="entry name" value="TYR_PHOSPHATASE_2"/>
    <property type="match status" value="1"/>
</dbReference>
<dbReference type="AlphaFoldDB" id="K1XNW2"/>
<dbReference type="KEGG" id="mbe:MBM_07811"/>
<keyword evidence="4" id="KW-1185">Reference proteome</keyword>
<feature type="domain" description="Tyrosine specific protein phosphatases" evidence="2">
    <location>
        <begin position="207"/>
        <end position="277"/>
    </location>
</feature>
<dbReference type="InterPro" id="IPR016130">
    <property type="entry name" value="Tyr_Pase_AS"/>
</dbReference>
<dbReference type="EMBL" id="JH921447">
    <property type="protein sequence ID" value="EKD14134.1"/>
    <property type="molecule type" value="Genomic_DNA"/>
</dbReference>
<protein>
    <submittedName>
        <fullName evidence="3">Tyrosine/serine protein phosphatase</fullName>
    </submittedName>
</protein>
<dbReference type="PANTHER" id="PTHR31126">
    <property type="entry name" value="TYROSINE-PROTEIN PHOSPHATASE"/>
    <property type="match status" value="1"/>
</dbReference>
<dbReference type="Proteomes" id="UP000006753">
    <property type="component" value="Unassembled WGS sequence"/>
</dbReference>
<dbReference type="Gene3D" id="3.90.190.10">
    <property type="entry name" value="Protein tyrosine phosphatase superfamily"/>
    <property type="match status" value="1"/>
</dbReference>
<dbReference type="SUPFAM" id="SSF52799">
    <property type="entry name" value="(Phosphotyrosine protein) phosphatases II"/>
    <property type="match status" value="1"/>
</dbReference>
<accession>K1XNW2</accession>
<dbReference type="eggNOG" id="ENOG502S8V4">
    <property type="taxonomic scope" value="Eukaryota"/>
</dbReference>
<dbReference type="PANTHER" id="PTHR31126:SF10">
    <property type="entry name" value="PROTEIN PHOSPHATASE, PUTATIVE (AFU_ORTHOLOGUE AFUA_6G06650)-RELATED"/>
    <property type="match status" value="1"/>
</dbReference>
<dbReference type="GO" id="GO:0004721">
    <property type="term" value="F:phosphoprotein phosphatase activity"/>
    <property type="evidence" value="ECO:0007669"/>
    <property type="project" value="InterPro"/>
</dbReference>
<evidence type="ECO:0000313" key="3">
    <source>
        <dbReference type="EMBL" id="EKD14134.1"/>
    </source>
</evidence>
<dbReference type="PROSITE" id="PS00383">
    <property type="entry name" value="TYR_PHOSPHATASE_1"/>
    <property type="match status" value="1"/>
</dbReference>